<comment type="caution">
    <text evidence="2">The sequence shown here is derived from an EMBL/GenBank/DDBJ whole genome shotgun (WGS) entry which is preliminary data.</text>
</comment>
<evidence type="ECO:0000259" key="1">
    <source>
        <dbReference type="PROSITE" id="PS50404"/>
    </source>
</evidence>
<proteinExistence type="predicted"/>
<dbReference type="InterPro" id="IPR004045">
    <property type="entry name" value="Glutathione_S-Trfase_N"/>
</dbReference>
<dbReference type="Gene3D" id="3.40.30.10">
    <property type="entry name" value="Glutaredoxin"/>
    <property type="match status" value="1"/>
</dbReference>
<gene>
    <name evidence="2" type="ORF">ACFPP7_06350</name>
</gene>
<dbReference type="SUPFAM" id="SSF47616">
    <property type="entry name" value="GST C-terminal domain-like"/>
    <property type="match status" value="1"/>
</dbReference>
<evidence type="ECO:0000313" key="3">
    <source>
        <dbReference type="Proteomes" id="UP001596084"/>
    </source>
</evidence>
<keyword evidence="3" id="KW-1185">Reference proteome</keyword>
<dbReference type="SUPFAM" id="SSF52833">
    <property type="entry name" value="Thioredoxin-like"/>
    <property type="match status" value="1"/>
</dbReference>
<feature type="domain" description="GST N-terminal" evidence="1">
    <location>
        <begin position="2"/>
        <end position="86"/>
    </location>
</feature>
<dbReference type="SFLD" id="SFLDS00019">
    <property type="entry name" value="Glutathione_Transferase_(cytos"/>
    <property type="match status" value="1"/>
</dbReference>
<dbReference type="EMBL" id="JBHSMX010000011">
    <property type="protein sequence ID" value="MFC5520534.1"/>
    <property type="molecule type" value="Genomic_DNA"/>
</dbReference>
<sequence length="247" mass="27531">MLKLYIGNKNYSSWSMRPWVLLKQAGIPFEEVKLRFDSFDANSSFKEKIGRVSPAGKVPALDDGGFVVWDSLAIAEYLAERFPGKNLWPQSVPARARARSVCAEMHSGFGALRSACPMNIEADLQEAGQLIWRDKPAVRADVQRLVAMWSELLAEHQGPRTAADAPSGDRETKSTGGARFLFGDFSIADAFFAPVCMRLKSYALPVPAEITAYIQRLNALPGVKAWVDDALAENDFRDFEEPYRIKR</sequence>
<dbReference type="PANTHER" id="PTHR42673">
    <property type="entry name" value="MALEYLACETOACETATE ISOMERASE"/>
    <property type="match status" value="1"/>
</dbReference>
<dbReference type="SFLD" id="SFLDG00358">
    <property type="entry name" value="Main_(cytGST)"/>
    <property type="match status" value="1"/>
</dbReference>
<name>A0ABW0Q8A1_9BURK</name>
<dbReference type="PROSITE" id="PS50404">
    <property type="entry name" value="GST_NTER"/>
    <property type="match status" value="1"/>
</dbReference>
<dbReference type="Proteomes" id="UP001596084">
    <property type="component" value="Unassembled WGS sequence"/>
</dbReference>
<dbReference type="InterPro" id="IPR036282">
    <property type="entry name" value="Glutathione-S-Trfase_C_sf"/>
</dbReference>
<evidence type="ECO:0000313" key="2">
    <source>
        <dbReference type="EMBL" id="MFC5520534.1"/>
    </source>
</evidence>
<reference evidence="3" key="1">
    <citation type="journal article" date="2019" name="Int. J. Syst. Evol. Microbiol.">
        <title>The Global Catalogue of Microorganisms (GCM) 10K type strain sequencing project: providing services to taxonomists for standard genome sequencing and annotation.</title>
        <authorList>
            <consortium name="The Broad Institute Genomics Platform"/>
            <consortium name="The Broad Institute Genome Sequencing Center for Infectious Disease"/>
            <person name="Wu L."/>
            <person name="Ma J."/>
        </authorList>
    </citation>
    <scope>NUCLEOTIDE SEQUENCE [LARGE SCALE GENOMIC DNA]</scope>
    <source>
        <strain evidence="3">CGMCC 4.7277</strain>
    </source>
</reference>
<dbReference type="Pfam" id="PF13409">
    <property type="entry name" value="GST_N_2"/>
    <property type="match status" value="1"/>
</dbReference>
<dbReference type="InterPro" id="IPR040079">
    <property type="entry name" value="Glutathione_S-Trfase"/>
</dbReference>
<dbReference type="Pfam" id="PF13410">
    <property type="entry name" value="GST_C_2"/>
    <property type="match status" value="1"/>
</dbReference>
<protein>
    <submittedName>
        <fullName evidence="2">Glutathione S-transferase family protein</fullName>
    </submittedName>
</protein>
<organism evidence="2 3">
    <name type="scientific">Polaromonas jejuensis</name>
    <dbReference type="NCBI Taxonomy" id="457502"/>
    <lineage>
        <taxon>Bacteria</taxon>
        <taxon>Pseudomonadati</taxon>
        <taxon>Pseudomonadota</taxon>
        <taxon>Betaproteobacteria</taxon>
        <taxon>Burkholderiales</taxon>
        <taxon>Comamonadaceae</taxon>
        <taxon>Polaromonas</taxon>
    </lineage>
</organism>
<dbReference type="CDD" id="cd03043">
    <property type="entry name" value="GST_N_1"/>
    <property type="match status" value="1"/>
</dbReference>
<dbReference type="CDD" id="cd03194">
    <property type="entry name" value="GST_C_3"/>
    <property type="match status" value="1"/>
</dbReference>
<dbReference type="RefSeq" id="WP_068831340.1">
    <property type="nucleotide sequence ID" value="NZ_JBHSMX010000011.1"/>
</dbReference>
<dbReference type="InterPro" id="IPR036249">
    <property type="entry name" value="Thioredoxin-like_sf"/>
</dbReference>
<accession>A0ABW0Q8A1</accession>
<dbReference type="PANTHER" id="PTHR42673:SF4">
    <property type="entry name" value="MALEYLACETOACETATE ISOMERASE"/>
    <property type="match status" value="1"/>
</dbReference>
<dbReference type="Gene3D" id="1.20.1050.10">
    <property type="match status" value="1"/>
</dbReference>